<evidence type="ECO:0000313" key="2">
    <source>
        <dbReference type="EMBL" id="KIW29287.1"/>
    </source>
</evidence>
<gene>
    <name evidence="2" type="ORF">PV07_05112</name>
</gene>
<evidence type="ECO:0008006" key="4">
    <source>
        <dbReference type="Google" id="ProtNLM"/>
    </source>
</evidence>
<dbReference type="GeneID" id="27344306"/>
<keyword evidence="3" id="KW-1185">Reference proteome</keyword>
<feature type="compositionally biased region" description="Polar residues" evidence="1">
    <location>
        <begin position="89"/>
        <end position="99"/>
    </location>
</feature>
<dbReference type="Proteomes" id="UP000054466">
    <property type="component" value="Unassembled WGS sequence"/>
</dbReference>
<dbReference type="HOGENOM" id="CLU_032572_0_0_1"/>
<accession>A0A0D2AVI4</accession>
<evidence type="ECO:0000313" key="3">
    <source>
        <dbReference type="Proteomes" id="UP000054466"/>
    </source>
</evidence>
<dbReference type="RefSeq" id="XP_016249503.1">
    <property type="nucleotide sequence ID" value="XM_016391984.1"/>
</dbReference>
<dbReference type="AlphaFoldDB" id="A0A0D2AVI4"/>
<protein>
    <recommendedName>
        <fullName evidence="4">Transcription factor domain-containing protein</fullName>
    </recommendedName>
</protein>
<evidence type="ECO:0000256" key="1">
    <source>
        <dbReference type="SAM" id="MobiDB-lite"/>
    </source>
</evidence>
<sequence length="598" mass="66895">MSDTGPEKTKEIRSPSSSRVIQQPSSRQSKVPITFINHDTKSWRATERQSQEALSHAALVSHRRRKSQNLGLTVSSDRSEAPLPAAFSSRWSTVSTSNASDKRSGGSILNSTDKKWKVFTPRSIRQEHERRTHNTGDDKSTDLFEAAYVLACRVLGSSNPFDVAALPLSPRDSHLIKLAHSFGLFSGGSATASKLVSRDIMDGWVSDIQLSLSNKALLHALIALGASICAGGSGERNDSYITYAAKHKLVAISSLRNISTEQLRTYRSLILIRLLVACEFYVEDIAAADVHQNALHHLFSDMARASGISHLSIGTSDIWTAAIQGHRTRSREGDHDPGPWQQCFSAAAFRLVKEYASALAHNLPQASSIDISLRFNVKLLAIVERIRDITLVDGAAKHYAWNTENRDVEHEIKRWLHFYRTETSKLLNNVAVDHAEALSSKNLASKFVGYHALSGAVALALRFQWLLISHIGSVSQIRLRYWDLNANATQRRLLKAIRIFEESPVHKEQENMWFFVLFIHAVSVQYLKHINSFVVVKEEGSLADSDSALRETLERLKREKLRRGLQDASEAKEILLGFWYHKCYDDSRLGAVWQVLVG</sequence>
<dbReference type="VEuPathDB" id="FungiDB:PV07_05112"/>
<reference evidence="2 3" key="1">
    <citation type="submission" date="2015-01" db="EMBL/GenBank/DDBJ databases">
        <title>The Genome Sequence of Cladophialophora immunda CBS83496.</title>
        <authorList>
            <consortium name="The Broad Institute Genomics Platform"/>
            <person name="Cuomo C."/>
            <person name="de Hoog S."/>
            <person name="Gorbushina A."/>
            <person name="Stielow B."/>
            <person name="Teixiera M."/>
            <person name="Abouelleil A."/>
            <person name="Chapman S.B."/>
            <person name="Priest M."/>
            <person name="Young S.K."/>
            <person name="Wortman J."/>
            <person name="Nusbaum C."/>
            <person name="Birren B."/>
        </authorList>
    </citation>
    <scope>NUCLEOTIDE SEQUENCE [LARGE SCALE GENOMIC DNA]</scope>
    <source>
        <strain evidence="2 3">CBS 83496</strain>
    </source>
</reference>
<feature type="region of interest" description="Disordered" evidence="1">
    <location>
        <begin position="57"/>
        <end position="108"/>
    </location>
</feature>
<organism evidence="2 3">
    <name type="scientific">Cladophialophora immunda</name>
    <dbReference type="NCBI Taxonomy" id="569365"/>
    <lineage>
        <taxon>Eukaryota</taxon>
        <taxon>Fungi</taxon>
        <taxon>Dikarya</taxon>
        <taxon>Ascomycota</taxon>
        <taxon>Pezizomycotina</taxon>
        <taxon>Eurotiomycetes</taxon>
        <taxon>Chaetothyriomycetidae</taxon>
        <taxon>Chaetothyriales</taxon>
        <taxon>Herpotrichiellaceae</taxon>
        <taxon>Cladophialophora</taxon>
    </lineage>
</organism>
<feature type="region of interest" description="Disordered" evidence="1">
    <location>
        <begin position="1"/>
        <end position="31"/>
    </location>
</feature>
<feature type="compositionally biased region" description="Basic and acidic residues" evidence="1">
    <location>
        <begin position="1"/>
        <end position="13"/>
    </location>
</feature>
<feature type="compositionally biased region" description="Polar residues" evidence="1">
    <location>
        <begin position="14"/>
        <end position="31"/>
    </location>
</feature>
<dbReference type="EMBL" id="KN847042">
    <property type="protein sequence ID" value="KIW29287.1"/>
    <property type="molecule type" value="Genomic_DNA"/>
</dbReference>
<dbReference type="OrthoDB" id="4128556at2759"/>
<proteinExistence type="predicted"/>
<name>A0A0D2AVI4_9EURO</name>